<evidence type="ECO:0000256" key="4">
    <source>
        <dbReference type="SAM" id="SignalP"/>
    </source>
</evidence>
<dbReference type="PANTHER" id="PTHR10628:SF30">
    <property type="entry name" value="EXO-ALPHA-SIALIDASE"/>
    <property type="match status" value="1"/>
</dbReference>
<comment type="caution">
    <text evidence="7">The sequence shown here is derived from an EMBL/GenBank/DDBJ whole genome shotgun (WGS) entry which is preliminary data.</text>
</comment>
<accession>A0A840EC91</accession>
<protein>
    <recommendedName>
        <fullName evidence="3">exo-alpha-sialidase</fullName>
        <ecNumber evidence="3">3.2.1.18</ecNumber>
    </recommendedName>
</protein>
<dbReference type="RefSeq" id="WP_183497315.1">
    <property type="nucleotide sequence ID" value="NZ_JACIFF010000012.1"/>
</dbReference>
<dbReference type="InterPro" id="IPR026856">
    <property type="entry name" value="Sialidase_fam"/>
</dbReference>
<keyword evidence="7" id="KW-0378">Hydrolase</keyword>
<dbReference type="Pfam" id="PF14873">
    <property type="entry name" value="BNR_assoc_N"/>
    <property type="match status" value="1"/>
</dbReference>
<organism evidence="7 8">
    <name type="scientific">Neolewinella aquimaris</name>
    <dbReference type="NCBI Taxonomy" id="1835722"/>
    <lineage>
        <taxon>Bacteria</taxon>
        <taxon>Pseudomonadati</taxon>
        <taxon>Bacteroidota</taxon>
        <taxon>Saprospiria</taxon>
        <taxon>Saprospirales</taxon>
        <taxon>Lewinellaceae</taxon>
        <taxon>Neolewinella</taxon>
    </lineage>
</organism>
<dbReference type="GO" id="GO:0006689">
    <property type="term" value="P:ganglioside catabolic process"/>
    <property type="evidence" value="ECO:0007669"/>
    <property type="project" value="TreeGrafter"/>
</dbReference>
<dbReference type="PROSITE" id="PS51257">
    <property type="entry name" value="PROKAR_LIPOPROTEIN"/>
    <property type="match status" value="1"/>
</dbReference>
<dbReference type="Gene3D" id="2.120.10.10">
    <property type="match status" value="1"/>
</dbReference>
<comment type="catalytic activity">
    <reaction evidence="1">
        <text>Hydrolysis of alpha-(2-&gt;3)-, alpha-(2-&gt;6)-, alpha-(2-&gt;8)- glycosidic linkages of terminal sialic acid residues in oligosaccharides, glycoproteins, glycolipids, colominic acid and synthetic substrates.</text>
        <dbReference type="EC" id="3.2.1.18"/>
    </reaction>
</comment>
<dbReference type="Pfam" id="PF13088">
    <property type="entry name" value="BNR_2"/>
    <property type="match status" value="1"/>
</dbReference>
<dbReference type="PANTHER" id="PTHR10628">
    <property type="entry name" value="SIALIDASE"/>
    <property type="match status" value="1"/>
</dbReference>
<sequence length="530" mass="58303">MKITFSLLIAILCAALVTACKTPQRSDSLTIEARQPVLPILAGREKNKVLAITVTNGQGQSGTAIHSFSFSLEGSSGLSDIQRVQLLYSETGDFSKSGVVGTQSAVRTEFDIALTEPIVADTGEFWLSLELVDRPDLSQRITANLLAVELSDGTRVPARMSPQSHPQRIGLALRQAGEDGVDTYRIPGLATTNEGTLIGVYDVRYDDPVDLQENVDVGLSRSTDGGQTWEEMKIIMDMQTFGGLPEDQNGIGDPAVLVDRNTNTIWVAALWLHGFPGERAWNASQPGIEPAKTGQFVLVKSKDDGLTWSDPINVTAQMKNPAWQLFFNGPGKGITMSDGTLVFAAQFKDENRIPHSTIIYSKDGGETWTVGTGAKSETTEAQVVELSDGSLMLNMRDDRNRSNRQDTLNGRSVAITTDLGQTWTQHPTSRRALQESNCMASIIAYDHPEKGKVLFFSNPDTKVTRNHITIKTSFDDGMTWPEENQLELYEENTYGYSCMTMVDEDHIGILYEGNKELYFEKIALTELFAE</sequence>
<evidence type="ECO:0000256" key="3">
    <source>
        <dbReference type="ARBA" id="ARBA00012733"/>
    </source>
</evidence>
<feature type="domain" description="Sialidase" evidence="5">
    <location>
        <begin position="214"/>
        <end position="504"/>
    </location>
</feature>
<dbReference type="EMBL" id="JACIFF010000012">
    <property type="protein sequence ID" value="MBB4081087.1"/>
    <property type="molecule type" value="Genomic_DNA"/>
</dbReference>
<dbReference type="InterPro" id="IPR029456">
    <property type="entry name" value="Sialidase_N"/>
</dbReference>
<dbReference type="CDD" id="cd15482">
    <property type="entry name" value="Sialidase_non-viral"/>
    <property type="match status" value="1"/>
</dbReference>
<reference evidence="7 8" key="1">
    <citation type="submission" date="2020-08" db="EMBL/GenBank/DDBJ databases">
        <title>Genomic Encyclopedia of Type Strains, Phase IV (KMG-IV): sequencing the most valuable type-strain genomes for metagenomic binning, comparative biology and taxonomic classification.</title>
        <authorList>
            <person name="Goeker M."/>
        </authorList>
    </citation>
    <scope>NUCLEOTIDE SEQUENCE [LARGE SCALE GENOMIC DNA]</scope>
    <source>
        <strain evidence="7 8">DSM 105137</strain>
    </source>
</reference>
<dbReference type="GO" id="GO:0005737">
    <property type="term" value="C:cytoplasm"/>
    <property type="evidence" value="ECO:0007669"/>
    <property type="project" value="TreeGrafter"/>
</dbReference>
<feature type="chain" id="PRO_5032390919" description="exo-alpha-sialidase" evidence="4">
    <location>
        <begin position="20"/>
        <end position="530"/>
    </location>
</feature>
<evidence type="ECO:0000256" key="2">
    <source>
        <dbReference type="ARBA" id="ARBA00009348"/>
    </source>
</evidence>
<dbReference type="AlphaFoldDB" id="A0A840EC91"/>
<evidence type="ECO:0000313" key="8">
    <source>
        <dbReference type="Proteomes" id="UP000576209"/>
    </source>
</evidence>
<dbReference type="SUPFAM" id="SSF50939">
    <property type="entry name" value="Sialidases"/>
    <property type="match status" value="1"/>
</dbReference>
<keyword evidence="7" id="KW-0326">Glycosidase</keyword>
<feature type="signal peptide" evidence="4">
    <location>
        <begin position="1"/>
        <end position="19"/>
    </location>
</feature>
<keyword evidence="8" id="KW-1185">Reference proteome</keyword>
<comment type="similarity">
    <text evidence="2">Belongs to the glycosyl hydrolase 33 family.</text>
</comment>
<dbReference type="InterPro" id="IPR011040">
    <property type="entry name" value="Sialidase"/>
</dbReference>
<dbReference type="GO" id="GO:0004308">
    <property type="term" value="F:exo-alpha-sialidase activity"/>
    <property type="evidence" value="ECO:0007669"/>
    <property type="project" value="UniProtKB-EC"/>
</dbReference>
<dbReference type="Proteomes" id="UP000576209">
    <property type="component" value="Unassembled WGS sequence"/>
</dbReference>
<dbReference type="Gene3D" id="2.60.40.1290">
    <property type="match status" value="1"/>
</dbReference>
<proteinExistence type="inferred from homology"/>
<feature type="domain" description="Sialidase N-terminal" evidence="6">
    <location>
        <begin position="30"/>
        <end position="152"/>
    </location>
</feature>
<dbReference type="InterPro" id="IPR036278">
    <property type="entry name" value="Sialidase_sf"/>
</dbReference>
<dbReference type="GO" id="GO:0009313">
    <property type="term" value="P:oligosaccharide catabolic process"/>
    <property type="evidence" value="ECO:0007669"/>
    <property type="project" value="TreeGrafter"/>
</dbReference>
<name>A0A840EC91_9BACT</name>
<dbReference type="GO" id="GO:0016020">
    <property type="term" value="C:membrane"/>
    <property type="evidence" value="ECO:0007669"/>
    <property type="project" value="TreeGrafter"/>
</dbReference>
<evidence type="ECO:0000256" key="1">
    <source>
        <dbReference type="ARBA" id="ARBA00000427"/>
    </source>
</evidence>
<evidence type="ECO:0000313" key="7">
    <source>
        <dbReference type="EMBL" id="MBB4081087.1"/>
    </source>
</evidence>
<keyword evidence="4" id="KW-0732">Signal</keyword>
<evidence type="ECO:0000259" key="5">
    <source>
        <dbReference type="Pfam" id="PF13088"/>
    </source>
</evidence>
<evidence type="ECO:0000259" key="6">
    <source>
        <dbReference type="Pfam" id="PF14873"/>
    </source>
</evidence>
<gene>
    <name evidence="7" type="ORF">GGR28_003734</name>
</gene>
<dbReference type="EC" id="3.2.1.18" evidence="3"/>